<dbReference type="EMBL" id="AWFK01000003">
    <property type="protein sequence ID" value="KOA51644.1"/>
    <property type="molecule type" value="Genomic_DNA"/>
</dbReference>
<organism evidence="1 2">
    <name type="scientific">Bifidobacterium animalis subsp. animalis MCC 0483</name>
    <dbReference type="NCBI Taxonomy" id="1365955"/>
    <lineage>
        <taxon>Bacteria</taxon>
        <taxon>Bacillati</taxon>
        <taxon>Actinomycetota</taxon>
        <taxon>Actinomycetes</taxon>
        <taxon>Bifidobacteriales</taxon>
        <taxon>Bifidobacteriaceae</taxon>
        <taxon>Bifidobacterium</taxon>
    </lineage>
</organism>
<evidence type="ECO:0008006" key="3">
    <source>
        <dbReference type="Google" id="ProtNLM"/>
    </source>
</evidence>
<evidence type="ECO:0000313" key="1">
    <source>
        <dbReference type="EMBL" id="KOA51644.1"/>
    </source>
</evidence>
<name>A0AB34TAW4_9BIFI</name>
<protein>
    <recommendedName>
        <fullName evidence="3">Phage tail protein</fullName>
    </recommendedName>
</protein>
<accession>A0AB34TAW4</accession>
<dbReference type="Proteomes" id="UP000037239">
    <property type="component" value="Unassembled WGS sequence"/>
</dbReference>
<gene>
    <name evidence="1" type="ORF">BAAM0483_01345</name>
</gene>
<sequence>MTPIFAELTVGDDTYTIHGFQPPDARGGESFLMLTREGIEGWYGTPDGKVSMTERGQGDGAHDVAEMDVQYAARTVTLHCAAFAQTRGGQLDQLVSVLTAAHRIIRLRVRDEQDTYVQGYATVNVAAEFHWRKIPFDITVICPRPERISHTPHELQLVADDIAVSGSGLSYGPGVATWWTGEPNNSPSVLQAPSLAGTTGLRYPPTYRMYEDVDNINAGYLTNNGSSRAYPVFDVYGPFEDGVALEFPDLNLLLATDLGLGYERLVLDCRSRTASIGGKDVSYALTSRGFPVIPPRTSTSVVLTTLGKGYVNCRVRDTYM</sequence>
<dbReference type="AlphaFoldDB" id="A0AB34TAW4"/>
<comment type="caution">
    <text evidence="1">The sequence shown here is derived from an EMBL/GenBank/DDBJ whole genome shotgun (WGS) entry which is preliminary data.</text>
</comment>
<dbReference type="RefSeq" id="WP_052825776.1">
    <property type="nucleotide sequence ID" value="NZ_AWFK01000003.1"/>
</dbReference>
<reference evidence="1 2" key="1">
    <citation type="journal article" date="2015" name="Int J Genomics">
        <title>Comparative Genomics Revealed Genetic Diversity and Species/Strain-Level Differences in Carbohydrate Metabolism of Three Probiotic Bifidobacterial Species.</title>
        <authorList>
            <person name="Odamaki T."/>
            <person name="Horigome A."/>
            <person name="Sugahara H."/>
            <person name="Hashikura N."/>
            <person name="Minami J."/>
            <person name="Xiao J.Z."/>
            <person name="Abe F."/>
        </authorList>
    </citation>
    <scope>NUCLEOTIDE SEQUENCE [LARGE SCALE GENOMIC DNA]</scope>
    <source>
        <strain evidence="1 2">MCC 0483</strain>
    </source>
</reference>
<evidence type="ECO:0000313" key="2">
    <source>
        <dbReference type="Proteomes" id="UP000037239"/>
    </source>
</evidence>
<proteinExistence type="predicted"/>